<evidence type="ECO:0000313" key="4">
    <source>
        <dbReference type="Proteomes" id="UP000241769"/>
    </source>
</evidence>
<comment type="caution">
    <text evidence="3">The sequence shown here is derived from an EMBL/GenBank/DDBJ whole genome shotgun (WGS) entry which is preliminary data.</text>
</comment>
<accession>A0A2P6N8A5</accession>
<organism evidence="3 4">
    <name type="scientific">Planoprotostelium fungivorum</name>
    <dbReference type="NCBI Taxonomy" id="1890364"/>
    <lineage>
        <taxon>Eukaryota</taxon>
        <taxon>Amoebozoa</taxon>
        <taxon>Evosea</taxon>
        <taxon>Variosea</taxon>
        <taxon>Cavosteliida</taxon>
        <taxon>Cavosteliaceae</taxon>
        <taxon>Planoprotostelium</taxon>
    </lineage>
</organism>
<sequence>MPAGYQTWFWTQSMEENANIKYMMESSLNNSPFGKTLTAINVLKNAEVVQYNDQPGGTTKNAPWAHAKGILAFDKINRTGVWIMHSFPGLTVTTIPTSVRNRAQHILCLKINGAYLFIVQDSSHSTAILDNVTGLTEPFVGYTADEPKSFYYFKNPQPTDVTERDTRKSPDIWHSVFHELTSYYYVNDDVFLNIYWEKSGTRPSFYAIQGLQNDANNVIGMHWKRGEKDELAISLAKQACIEAPRLAGILHSFIAIKQYSKNQINYIEPVKPIFLSAISAGKKSRALPNTKYSPKPSEWSSASVEKKYGGVTADLAFEFFKNTHINDVLIGKTVISLADKSSKKRKLEKGMASTDLTLHQPKKTKYSYWY</sequence>
<evidence type="ECO:0000313" key="3">
    <source>
        <dbReference type="EMBL" id="PRP80178.1"/>
    </source>
</evidence>
<dbReference type="Pfam" id="PF03265">
    <property type="entry name" value="DNase_II"/>
    <property type="match status" value="1"/>
</dbReference>
<dbReference type="PANTHER" id="PTHR10858:SF23">
    <property type="entry name" value="DEOXYRIBONUCLEASE II"/>
    <property type="match status" value="1"/>
</dbReference>
<protein>
    <submittedName>
        <fullName evidence="3">Uncharacterized protein</fullName>
    </submittedName>
</protein>
<gene>
    <name evidence="3" type="ORF">PROFUN_12136</name>
</gene>
<evidence type="ECO:0000256" key="2">
    <source>
        <dbReference type="ARBA" id="ARBA00022801"/>
    </source>
</evidence>
<dbReference type="GO" id="GO:0004531">
    <property type="term" value="F:deoxyribonuclease II activity"/>
    <property type="evidence" value="ECO:0007669"/>
    <property type="project" value="InterPro"/>
</dbReference>
<name>A0A2P6N8A5_9EUKA</name>
<dbReference type="EMBL" id="MDYQ01000159">
    <property type="protein sequence ID" value="PRP80178.1"/>
    <property type="molecule type" value="Genomic_DNA"/>
</dbReference>
<dbReference type="AlphaFoldDB" id="A0A2P6N8A5"/>
<dbReference type="InterPro" id="IPR004947">
    <property type="entry name" value="DNase_II"/>
</dbReference>
<keyword evidence="2" id="KW-0378">Hydrolase</keyword>
<comment type="similarity">
    <text evidence="1">Belongs to the DNase II family.</text>
</comment>
<dbReference type="InParanoid" id="A0A2P6N8A5"/>
<dbReference type="PANTHER" id="PTHR10858">
    <property type="entry name" value="DEOXYRIBONUCLEASE II"/>
    <property type="match status" value="1"/>
</dbReference>
<reference evidence="3 4" key="1">
    <citation type="journal article" date="2018" name="Genome Biol. Evol.">
        <title>Multiple Roots of Fruiting Body Formation in Amoebozoa.</title>
        <authorList>
            <person name="Hillmann F."/>
            <person name="Forbes G."/>
            <person name="Novohradska S."/>
            <person name="Ferling I."/>
            <person name="Riege K."/>
            <person name="Groth M."/>
            <person name="Westermann M."/>
            <person name="Marz M."/>
            <person name="Spaller T."/>
            <person name="Winckler T."/>
            <person name="Schaap P."/>
            <person name="Glockner G."/>
        </authorList>
    </citation>
    <scope>NUCLEOTIDE SEQUENCE [LARGE SCALE GENOMIC DNA]</scope>
    <source>
        <strain evidence="3 4">Jena</strain>
    </source>
</reference>
<dbReference type="Proteomes" id="UP000241769">
    <property type="component" value="Unassembled WGS sequence"/>
</dbReference>
<proteinExistence type="inferred from homology"/>
<evidence type="ECO:0000256" key="1">
    <source>
        <dbReference type="ARBA" id="ARBA00007527"/>
    </source>
</evidence>
<keyword evidence="4" id="KW-1185">Reference proteome</keyword>